<protein>
    <submittedName>
        <fullName evidence="1">Uncharacterized protein</fullName>
    </submittedName>
</protein>
<dbReference type="Proteomes" id="UP001497644">
    <property type="component" value="Chromosome 7"/>
</dbReference>
<proteinExistence type="predicted"/>
<evidence type="ECO:0000313" key="2">
    <source>
        <dbReference type="Proteomes" id="UP001497644"/>
    </source>
</evidence>
<dbReference type="EMBL" id="OZ034830">
    <property type="protein sequence ID" value="CAL1687238.1"/>
    <property type="molecule type" value="Genomic_DNA"/>
</dbReference>
<gene>
    <name evidence="1" type="ORF">LPLAT_LOCUS12475</name>
</gene>
<keyword evidence="2" id="KW-1185">Reference proteome</keyword>
<sequence>MRKLQESTNPRLISFDWELIQVCPANSSNEYIDRSKILMTTACIHVYNLASRSGDIGLRFCTPFICRRFASGRQGRRCDFVSVESSLREPDPEFHIGPLGSIEKPPIGKCGPYAGPERVDPVVSTTVVNLGIFYLAVNYNVE</sequence>
<accession>A0AAV2P6K8</accession>
<reference evidence="1" key="1">
    <citation type="submission" date="2024-04" db="EMBL/GenBank/DDBJ databases">
        <authorList>
            <consortium name="Molecular Ecology Group"/>
        </authorList>
    </citation>
    <scope>NUCLEOTIDE SEQUENCE</scope>
</reference>
<name>A0AAV2P6K8_9HYME</name>
<organism evidence="1 2">
    <name type="scientific">Lasius platythorax</name>
    <dbReference type="NCBI Taxonomy" id="488582"/>
    <lineage>
        <taxon>Eukaryota</taxon>
        <taxon>Metazoa</taxon>
        <taxon>Ecdysozoa</taxon>
        <taxon>Arthropoda</taxon>
        <taxon>Hexapoda</taxon>
        <taxon>Insecta</taxon>
        <taxon>Pterygota</taxon>
        <taxon>Neoptera</taxon>
        <taxon>Endopterygota</taxon>
        <taxon>Hymenoptera</taxon>
        <taxon>Apocrita</taxon>
        <taxon>Aculeata</taxon>
        <taxon>Formicoidea</taxon>
        <taxon>Formicidae</taxon>
        <taxon>Formicinae</taxon>
        <taxon>Lasius</taxon>
        <taxon>Lasius</taxon>
    </lineage>
</organism>
<evidence type="ECO:0000313" key="1">
    <source>
        <dbReference type="EMBL" id="CAL1687238.1"/>
    </source>
</evidence>
<dbReference type="AlphaFoldDB" id="A0AAV2P6K8"/>